<reference evidence="3 4" key="1">
    <citation type="journal article" date="2013" name="Curr. Biol.">
        <title>The Genome of the Foraminiferan Reticulomyxa filosa.</title>
        <authorList>
            <person name="Glockner G."/>
            <person name="Hulsmann N."/>
            <person name="Schleicher M."/>
            <person name="Noegel A.A."/>
            <person name="Eichinger L."/>
            <person name="Gallinger C."/>
            <person name="Pawlowski J."/>
            <person name="Sierra R."/>
            <person name="Euteneuer U."/>
            <person name="Pillet L."/>
            <person name="Moustafa A."/>
            <person name="Platzer M."/>
            <person name="Groth M."/>
            <person name="Szafranski K."/>
            <person name="Schliwa M."/>
        </authorList>
    </citation>
    <scope>NUCLEOTIDE SEQUENCE [LARGE SCALE GENOMIC DNA]</scope>
</reference>
<feature type="region of interest" description="Disordered" evidence="1">
    <location>
        <begin position="120"/>
        <end position="179"/>
    </location>
</feature>
<organism evidence="3 4">
    <name type="scientific">Reticulomyxa filosa</name>
    <dbReference type="NCBI Taxonomy" id="46433"/>
    <lineage>
        <taxon>Eukaryota</taxon>
        <taxon>Sar</taxon>
        <taxon>Rhizaria</taxon>
        <taxon>Retaria</taxon>
        <taxon>Foraminifera</taxon>
        <taxon>Monothalamids</taxon>
        <taxon>Reticulomyxidae</taxon>
        <taxon>Reticulomyxa</taxon>
    </lineage>
</organism>
<dbReference type="Proteomes" id="UP000023152">
    <property type="component" value="Unassembled WGS sequence"/>
</dbReference>
<dbReference type="EMBL" id="ASPP01012167">
    <property type="protein sequence ID" value="ETO20873.1"/>
    <property type="molecule type" value="Genomic_DNA"/>
</dbReference>
<evidence type="ECO:0000313" key="4">
    <source>
        <dbReference type="Proteomes" id="UP000023152"/>
    </source>
</evidence>
<evidence type="ECO:0000259" key="2">
    <source>
        <dbReference type="SMART" id="SM01052"/>
    </source>
</evidence>
<dbReference type="InterPro" id="IPR000938">
    <property type="entry name" value="CAP-Gly_domain"/>
</dbReference>
<dbReference type="SMART" id="SM01052">
    <property type="entry name" value="CAP_GLY"/>
    <property type="match status" value="1"/>
</dbReference>
<accession>X6N4R3</accession>
<evidence type="ECO:0000256" key="1">
    <source>
        <dbReference type="SAM" id="MobiDB-lite"/>
    </source>
</evidence>
<dbReference type="InterPro" id="IPR036859">
    <property type="entry name" value="CAP-Gly_dom_sf"/>
</dbReference>
<dbReference type="Gene3D" id="2.30.30.190">
    <property type="entry name" value="CAP Gly-rich-like domain"/>
    <property type="match status" value="1"/>
</dbReference>
<evidence type="ECO:0000313" key="3">
    <source>
        <dbReference type="EMBL" id="ETO20873.1"/>
    </source>
</evidence>
<feature type="compositionally biased region" description="Polar residues" evidence="1">
    <location>
        <begin position="25"/>
        <end position="36"/>
    </location>
</feature>
<comment type="caution">
    <text evidence="3">The sequence shown here is derived from an EMBL/GenBank/DDBJ whole genome shotgun (WGS) entry which is preliminary data.</text>
</comment>
<protein>
    <recommendedName>
        <fullName evidence="2">CAP-Gly domain-containing protein</fullName>
    </recommendedName>
</protein>
<feature type="compositionally biased region" description="Polar residues" evidence="1">
    <location>
        <begin position="149"/>
        <end position="162"/>
    </location>
</feature>
<dbReference type="SUPFAM" id="SSF74924">
    <property type="entry name" value="Cap-Gly domain"/>
    <property type="match status" value="1"/>
</dbReference>
<feature type="region of interest" description="Disordered" evidence="1">
    <location>
        <begin position="17"/>
        <end position="37"/>
    </location>
</feature>
<sequence length="179" mass="19847">MSNISISFQVGDRVRASELRKKQNKANQSSDRTGTVQYIGPVGGKGTWVGVVFEGKVSNGGDGKAKDVSWKLFYCAINCQGIYEKPSYFKRVEDKEKTDKLQKKKKKKFEISELKKEAPKKKLLTDERVDPKAMRSANGINKEKKDNGNGVSSKSTADNLTNIAEIGIQTDPPSETIGW</sequence>
<gene>
    <name evidence="3" type="ORF">RFI_16337</name>
</gene>
<feature type="non-terminal residue" evidence="3">
    <location>
        <position position="179"/>
    </location>
</feature>
<keyword evidence="4" id="KW-1185">Reference proteome</keyword>
<proteinExistence type="predicted"/>
<dbReference type="AlphaFoldDB" id="X6N4R3"/>
<feature type="domain" description="CAP-Gly" evidence="2">
    <location>
        <begin position="10"/>
        <end position="90"/>
    </location>
</feature>
<feature type="compositionally biased region" description="Basic and acidic residues" evidence="1">
    <location>
        <begin position="123"/>
        <end position="133"/>
    </location>
</feature>
<name>X6N4R3_RETFI</name>